<feature type="transmembrane region" description="Helical" evidence="1">
    <location>
        <begin position="430"/>
        <end position="450"/>
    </location>
</feature>
<dbReference type="AlphaFoldDB" id="A0AAJ1X541"/>
<accession>A0AAJ1X541</accession>
<keyword evidence="3" id="KW-1185">Reference proteome</keyword>
<evidence type="ECO:0000256" key="1">
    <source>
        <dbReference type="SAM" id="Phobius"/>
    </source>
</evidence>
<keyword evidence="1" id="KW-0812">Transmembrane</keyword>
<feature type="transmembrane region" description="Helical" evidence="1">
    <location>
        <begin position="157"/>
        <end position="174"/>
    </location>
</feature>
<feature type="transmembrane region" description="Helical" evidence="1">
    <location>
        <begin position="368"/>
        <end position="392"/>
    </location>
</feature>
<feature type="transmembrane region" description="Helical" evidence="1">
    <location>
        <begin position="242"/>
        <end position="272"/>
    </location>
</feature>
<feature type="transmembrane region" description="Helical" evidence="1">
    <location>
        <begin position="278"/>
        <end position="296"/>
    </location>
</feature>
<gene>
    <name evidence="2" type="ORF">NOI20_03550</name>
</gene>
<organism evidence="2 3">
    <name type="scientific">Rhodalgimonas zhirmunskyi</name>
    <dbReference type="NCBI Taxonomy" id="2964767"/>
    <lineage>
        <taxon>Bacteria</taxon>
        <taxon>Pseudomonadati</taxon>
        <taxon>Pseudomonadota</taxon>
        <taxon>Alphaproteobacteria</taxon>
        <taxon>Rhodobacterales</taxon>
        <taxon>Roseobacteraceae</taxon>
        <taxon>Rhodalgimonas</taxon>
    </lineage>
</organism>
<dbReference type="RefSeq" id="WP_317624773.1">
    <property type="nucleotide sequence ID" value="NZ_JANFFA010000001.1"/>
</dbReference>
<proteinExistence type="predicted"/>
<evidence type="ECO:0000313" key="3">
    <source>
        <dbReference type="Proteomes" id="UP001227162"/>
    </source>
</evidence>
<feature type="transmembrane region" description="Helical" evidence="1">
    <location>
        <begin position="6"/>
        <end position="25"/>
    </location>
</feature>
<feature type="transmembrane region" description="Helical" evidence="1">
    <location>
        <begin position="63"/>
        <end position="81"/>
    </location>
</feature>
<feature type="transmembrane region" description="Helical" evidence="1">
    <location>
        <begin position="208"/>
        <end position="230"/>
    </location>
</feature>
<comment type="caution">
    <text evidence="2">The sequence shown here is derived from an EMBL/GenBank/DDBJ whole genome shotgun (WGS) entry which is preliminary data.</text>
</comment>
<keyword evidence="1" id="KW-0472">Membrane</keyword>
<reference evidence="2" key="1">
    <citation type="submission" date="2022-07" db="EMBL/GenBank/DDBJ databases">
        <authorList>
            <person name="Otstavnykh N."/>
            <person name="Isaeva M."/>
            <person name="Bystritskaya E."/>
        </authorList>
    </citation>
    <scope>NUCLEOTIDE SEQUENCE</scope>
    <source>
        <strain evidence="2">10Alg 79</strain>
    </source>
</reference>
<feature type="transmembrane region" description="Helical" evidence="1">
    <location>
        <begin position="88"/>
        <end position="107"/>
    </location>
</feature>
<evidence type="ECO:0008006" key="4">
    <source>
        <dbReference type="Google" id="ProtNLM"/>
    </source>
</evidence>
<keyword evidence="1" id="KW-1133">Transmembrane helix</keyword>
<feature type="transmembrane region" description="Helical" evidence="1">
    <location>
        <begin position="127"/>
        <end position="145"/>
    </location>
</feature>
<sequence length="466" mass="52180">MYGAPNIIALVALASWPLITIVIFRKLAPGRAIIWSLLVAYLFLPPPPAAFDFPLMPALTKQTLPPVMAFLVLFFMFGREIRWLPRSNVAKILMVMFVVSPLATVLTNDEPVFWGQIGLPALRLMEAFALMVQQGFLLLPFIMGMNFLTREGDQRDLIFALVVLGLVYSILMLIEVRLSPQLNIWIYGYFQHNFEQMIRFGGFRPIVFLYHGLWVAFFALMVVAAAATLVRNSTGRMRSFAVFSTGYMWVVLVLCKSVASIAYSLVLVPLILFGGRLLQFRLAAALAFLAVVYPALRGAELVPTAWLVEQAASISPERANSLDFRFDNEAVLLERAELKPVFGWGSWGRNQILNAYTGEIETVTDGRWVITIGVFGWVGFLAEFGLLAWPVFVLVGKSFNAREAVRTTSPYLGPIALILGFNLFDLLPNATITTLTFLMSGMLLGHVEGLELRKRARKRRKLETVM</sequence>
<evidence type="ECO:0000313" key="2">
    <source>
        <dbReference type="EMBL" id="MDQ2093174.1"/>
    </source>
</evidence>
<reference evidence="2" key="2">
    <citation type="submission" date="2023-04" db="EMBL/GenBank/DDBJ databases">
        <title>'Rhodoalgimonas zhirmunskyi' gen. nov., isolated from a red alga.</title>
        <authorList>
            <person name="Nedashkovskaya O.I."/>
            <person name="Otstavnykh N.Y."/>
            <person name="Bystritskaya E.P."/>
            <person name="Balabanova L.A."/>
            <person name="Isaeva M.P."/>
        </authorList>
    </citation>
    <scope>NUCLEOTIDE SEQUENCE</scope>
    <source>
        <strain evidence="2">10Alg 79</strain>
    </source>
</reference>
<dbReference type="Proteomes" id="UP001227162">
    <property type="component" value="Unassembled WGS sequence"/>
</dbReference>
<dbReference type="EMBL" id="JANFFA010000001">
    <property type="protein sequence ID" value="MDQ2093174.1"/>
    <property type="molecule type" value="Genomic_DNA"/>
</dbReference>
<protein>
    <recommendedName>
        <fullName evidence="4">O-antigen ligase like membrane protein</fullName>
    </recommendedName>
</protein>
<name>A0AAJ1X541_9RHOB</name>